<dbReference type="SUPFAM" id="SSF55729">
    <property type="entry name" value="Acyl-CoA N-acyltransferases (Nat)"/>
    <property type="match status" value="1"/>
</dbReference>
<dbReference type="Gene3D" id="3.40.630.30">
    <property type="match status" value="1"/>
</dbReference>
<gene>
    <name evidence="3" type="ORF">BACVE_001042</name>
</gene>
<accession>A0A411A372</accession>
<dbReference type="GO" id="GO:0008080">
    <property type="term" value="F:N-acetyltransferase activity"/>
    <property type="evidence" value="ECO:0007669"/>
    <property type="project" value="UniProtKB-ARBA"/>
</dbReference>
<evidence type="ECO:0000256" key="1">
    <source>
        <dbReference type="ARBA" id="ARBA00022679"/>
    </source>
</evidence>
<evidence type="ECO:0000256" key="2">
    <source>
        <dbReference type="ARBA" id="ARBA00023315"/>
    </source>
</evidence>
<protein>
    <submittedName>
        <fullName evidence="3">Uncharacterized protein</fullName>
    </submittedName>
</protein>
<dbReference type="PROSITE" id="PS51186">
    <property type="entry name" value="GNAT"/>
    <property type="match status" value="1"/>
</dbReference>
<dbReference type="RefSeq" id="WP_017418993.1">
    <property type="nucleotide sequence ID" value="NZ_BDDG01000012.1"/>
</dbReference>
<sequence>MSKIDLKIRPVTKNDTLELIPVVRSYIVDFYKCPDPTDNELENHINYLVDNPGSGKQFLMEKNGEIIGFATLYFTFSTTKVKAISILNDLFISSEYRGKGLGEMLFKYALEFSKENGYAVMNWKTSHDNLKAQTLYEKMGGVNTNKNWINYEIIL</sequence>
<dbReference type="CDD" id="cd04301">
    <property type="entry name" value="NAT_SF"/>
    <property type="match status" value="1"/>
</dbReference>
<dbReference type="PANTHER" id="PTHR10545">
    <property type="entry name" value="DIAMINE N-ACETYLTRANSFERASE"/>
    <property type="match status" value="1"/>
</dbReference>
<dbReference type="InterPro" id="IPR000182">
    <property type="entry name" value="GNAT_dom"/>
</dbReference>
<dbReference type="EMBL" id="CP063687">
    <property type="protein sequence ID" value="QOY26093.1"/>
    <property type="molecule type" value="Genomic_DNA"/>
</dbReference>
<evidence type="ECO:0000313" key="3">
    <source>
        <dbReference type="EMBL" id="QOY26093.1"/>
    </source>
</evidence>
<dbReference type="PANTHER" id="PTHR10545:SF29">
    <property type="entry name" value="GH14572P-RELATED"/>
    <property type="match status" value="1"/>
</dbReference>
<reference evidence="4" key="1">
    <citation type="submission" date="2020-10" db="EMBL/GenBank/DDBJ databases">
        <title>Complete genome sequence of Bacillus velezensis NST6.</title>
        <authorList>
            <person name="Choi J."/>
        </authorList>
    </citation>
    <scope>NUCLEOTIDE SEQUENCE [LARGE SCALE GENOMIC DNA]</scope>
    <source>
        <strain evidence="4">NST6</strain>
    </source>
</reference>
<dbReference type="AlphaFoldDB" id="A0A411A372"/>
<dbReference type="Pfam" id="PF00583">
    <property type="entry name" value="Acetyltransf_1"/>
    <property type="match status" value="1"/>
</dbReference>
<dbReference type="InterPro" id="IPR016181">
    <property type="entry name" value="Acyl_CoA_acyltransferase"/>
</dbReference>
<keyword evidence="1" id="KW-0808">Transferase</keyword>
<dbReference type="Proteomes" id="UP000587477">
    <property type="component" value="Chromosome"/>
</dbReference>
<evidence type="ECO:0000313" key="4">
    <source>
        <dbReference type="Proteomes" id="UP000587477"/>
    </source>
</evidence>
<organism evidence="3 4">
    <name type="scientific">Bacillus velezensis</name>
    <dbReference type="NCBI Taxonomy" id="492670"/>
    <lineage>
        <taxon>Bacteria</taxon>
        <taxon>Bacillati</taxon>
        <taxon>Bacillota</taxon>
        <taxon>Bacilli</taxon>
        <taxon>Bacillales</taxon>
        <taxon>Bacillaceae</taxon>
        <taxon>Bacillus</taxon>
        <taxon>Bacillus amyloliquefaciens group</taxon>
    </lineage>
</organism>
<keyword evidence="2" id="KW-0012">Acyltransferase</keyword>
<dbReference type="InterPro" id="IPR051016">
    <property type="entry name" value="Diverse_Substrate_AcTransf"/>
</dbReference>
<proteinExistence type="predicted"/>
<name>A0A411A372_BACVE</name>